<dbReference type="Proteomes" id="UP000007435">
    <property type="component" value="Chromosome"/>
</dbReference>
<dbReference type="GO" id="GO:0016887">
    <property type="term" value="F:ATP hydrolysis activity"/>
    <property type="evidence" value="ECO:0007669"/>
    <property type="project" value="InterPro"/>
</dbReference>
<proteinExistence type="predicted"/>
<name>E4RR75_LEAB4</name>
<protein>
    <submittedName>
        <fullName evidence="2">ATPase associated with various cellular activities AAA_5</fullName>
    </submittedName>
</protein>
<dbReference type="REBASE" id="29036">
    <property type="entry name" value="LbyMcrBC2P"/>
</dbReference>
<dbReference type="Gene3D" id="3.40.50.300">
    <property type="entry name" value="P-loop containing nucleotide triphosphate hydrolases"/>
    <property type="match status" value="1"/>
</dbReference>
<organism evidence="2 3">
    <name type="scientific">Leadbetterella byssophila (strain DSM 17132 / JCM 16389 / KACC 11308 / NBRC 106382 / 4M15)</name>
    <dbReference type="NCBI Taxonomy" id="649349"/>
    <lineage>
        <taxon>Bacteria</taxon>
        <taxon>Pseudomonadati</taxon>
        <taxon>Bacteroidota</taxon>
        <taxon>Cytophagia</taxon>
        <taxon>Cytophagales</taxon>
        <taxon>Leadbetterellaceae</taxon>
        <taxon>Leadbetterella</taxon>
    </lineage>
</organism>
<dbReference type="STRING" id="649349.Lbys_1858"/>
<keyword evidence="3" id="KW-1185">Reference proteome</keyword>
<dbReference type="OrthoDB" id="9781481at2"/>
<reference evidence="2 3" key="2">
    <citation type="journal article" date="2011" name="Stand. Genomic Sci.">
        <title>Complete genome sequence of Leadbetterella byssophila type strain (4M15).</title>
        <authorList>
            <person name="Abt B."/>
            <person name="Teshima H."/>
            <person name="Lucas S."/>
            <person name="Lapidus A."/>
            <person name="Del Rio T.G."/>
            <person name="Nolan M."/>
            <person name="Tice H."/>
            <person name="Cheng J.F."/>
            <person name="Pitluck S."/>
            <person name="Liolios K."/>
            <person name="Pagani I."/>
            <person name="Ivanova N."/>
            <person name="Mavromatis K."/>
            <person name="Pati A."/>
            <person name="Tapia R."/>
            <person name="Han C."/>
            <person name="Goodwin L."/>
            <person name="Chen A."/>
            <person name="Palaniappan K."/>
            <person name="Land M."/>
            <person name="Hauser L."/>
            <person name="Chang Y.J."/>
            <person name="Jeffries C.D."/>
            <person name="Rohde M."/>
            <person name="Goker M."/>
            <person name="Tindall B.J."/>
            <person name="Detter J.C."/>
            <person name="Woyke T."/>
            <person name="Bristow J."/>
            <person name="Eisen J.A."/>
            <person name="Markowitz V."/>
            <person name="Hugenholtz P."/>
            <person name="Klenk H.P."/>
            <person name="Kyrpides N.C."/>
        </authorList>
    </citation>
    <scope>NUCLEOTIDE SEQUENCE [LARGE SCALE GENOMIC DNA]</scope>
    <source>
        <strain evidence="3">DSM 17132 / JCM 16389 / KACC 11308 / NBRC 106382 / 4M15</strain>
    </source>
</reference>
<feature type="domain" description="ATPase dynein-related AAA" evidence="1">
    <location>
        <begin position="380"/>
        <end position="512"/>
    </location>
</feature>
<dbReference type="SUPFAM" id="SSF52540">
    <property type="entry name" value="P-loop containing nucleoside triphosphate hydrolases"/>
    <property type="match status" value="1"/>
</dbReference>
<dbReference type="InterPro" id="IPR052934">
    <property type="entry name" value="Methyl-DNA_Rec/Restrict_Enz"/>
</dbReference>
<dbReference type="EMBL" id="CP002305">
    <property type="protein sequence ID" value="ADQ17561.1"/>
    <property type="molecule type" value="Genomic_DNA"/>
</dbReference>
<dbReference type="KEGG" id="lby:Lbys_1858"/>
<evidence type="ECO:0000313" key="2">
    <source>
        <dbReference type="EMBL" id="ADQ17561.1"/>
    </source>
</evidence>
<gene>
    <name evidence="2" type="ordered locus">Lbys_1858</name>
</gene>
<dbReference type="RefSeq" id="WP_013408610.1">
    <property type="nucleotide sequence ID" value="NC_014655.1"/>
</dbReference>
<reference key="1">
    <citation type="submission" date="2010-11" db="EMBL/GenBank/DDBJ databases">
        <title>The complete genome of Leadbetterella byssophila DSM 17132.</title>
        <authorList>
            <consortium name="US DOE Joint Genome Institute (JGI-PGF)"/>
            <person name="Lucas S."/>
            <person name="Copeland A."/>
            <person name="Lapidus A."/>
            <person name="Glavina del Rio T."/>
            <person name="Dalin E."/>
            <person name="Tice H."/>
            <person name="Bruce D."/>
            <person name="Goodwin L."/>
            <person name="Pitluck S."/>
            <person name="Kyrpides N."/>
            <person name="Mavromatis K."/>
            <person name="Ivanova N."/>
            <person name="Teshima H."/>
            <person name="Brettin T."/>
            <person name="Detter J.C."/>
            <person name="Han C."/>
            <person name="Tapia R."/>
            <person name="Land M."/>
            <person name="Hauser L."/>
            <person name="Markowitz V."/>
            <person name="Cheng J.-F."/>
            <person name="Hugenholtz P."/>
            <person name="Woyke T."/>
            <person name="Wu D."/>
            <person name="Tindall B."/>
            <person name="Pomrenke H.G."/>
            <person name="Brambilla E."/>
            <person name="Klenk H.-P."/>
            <person name="Eisen J.A."/>
        </authorList>
    </citation>
    <scope>NUCLEOTIDE SEQUENCE [LARGE SCALE GENOMIC DNA]</scope>
    <source>
        <strain>DSM 17132</strain>
    </source>
</reference>
<evidence type="ECO:0000313" key="3">
    <source>
        <dbReference type="Proteomes" id="UP000007435"/>
    </source>
</evidence>
<dbReference type="InterPro" id="IPR027417">
    <property type="entry name" value="P-loop_NTPase"/>
</dbReference>
<evidence type="ECO:0000259" key="1">
    <source>
        <dbReference type="Pfam" id="PF07728"/>
    </source>
</evidence>
<dbReference type="AlphaFoldDB" id="E4RR75"/>
<dbReference type="eggNOG" id="COG1401">
    <property type="taxonomic scope" value="Bacteria"/>
</dbReference>
<dbReference type="PANTHER" id="PTHR37291">
    <property type="entry name" value="5-METHYLCYTOSINE-SPECIFIC RESTRICTION ENZYME B"/>
    <property type="match status" value="1"/>
</dbReference>
<dbReference type="GO" id="GO:0005524">
    <property type="term" value="F:ATP binding"/>
    <property type="evidence" value="ECO:0007669"/>
    <property type="project" value="InterPro"/>
</dbReference>
<dbReference type="InterPro" id="IPR011704">
    <property type="entry name" value="ATPase_dyneun-rel_AAA"/>
</dbReference>
<dbReference type="Pfam" id="PF07728">
    <property type="entry name" value="AAA_5"/>
    <property type="match status" value="1"/>
</dbReference>
<accession>E4RR75</accession>
<dbReference type="HOGENOM" id="CLU_008747_4_1_10"/>
<dbReference type="PANTHER" id="PTHR37291:SF1">
    <property type="entry name" value="TYPE IV METHYL-DIRECTED RESTRICTION ENZYME ECOKMCRB SUBUNIT"/>
    <property type="match status" value="1"/>
</dbReference>
<sequence>MLAYKDYEKAVFDWLYSKYKATGFTFSIRRKISKGAEGDYFTGTENSNYFGTTFWFIPVGYPGSNGELIQLNFTYSKDRSPYVYYFEFIQTSAPDDLQNKAALKLIENLLPILEAKFGLISTIKPGAKIFNYKLKPIKASYDTVEEMFRDIDSQLNTLLPLVDENIKMVKAAYPNFKAERISKENFEVLIQKGFDRIKKYKNEQTSHITPDPVNQMKPRSSKSLPLNLILFGPPGTGKTYKLKRDYFEQFTVKQSAQTREQFLADFVSNLTWWQIITLALLELGKAKVQDIYEHELVRSKASISSSKTVRATLWGQLQSHTVRSNEFVNTKERSEPLYFEKDGDSYWSISHPDLQEKYPEAQELYEQYKNYQVSPDKEIKNYEFITFHQSFSYEDFIEGIKPAIEEDSEGSLRFRIQDGVFKRIAERARRDPENKYALFIDEINRGNVSAIFGELITLIEDSKRAGQAEALEVTLPYSKEKFSVPANLHLIGTMNTADRSVEALDTALRRRFTFEEMLPNPDINELDYTIYGYSASEVLKTINLRIEKLLDREHCIGHAYFIGKDESSIISSFYKNIIPLLQEYFFGDYGKIGLVLGKGFVRLKHNEQALFADFPYDYVEDLAAKPVYEIIQNTEESFAYALAALMNND</sequence>